<dbReference type="Proteomes" id="UP000439903">
    <property type="component" value="Unassembled WGS sequence"/>
</dbReference>
<keyword evidence="2" id="KW-1185">Reference proteome</keyword>
<accession>A0A8H4EL81</accession>
<dbReference type="EMBL" id="WTPW01000456">
    <property type="protein sequence ID" value="KAF0509459.1"/>
    <property type="molecule type" value="Genomic_DNA"/>
</dbReference>
<proteinExistence type="predicted"/>
<name>A0A8H4EL81_GIGMA</name>
<dbReference type="AlphaFoldDB" id="A0A8H4EL81"/>
<sequence length="353" mass="41488">MEFTKRIENSLQCICPWRRNSHRRWNNHFYQITQPALFYTNKSNNPFELLKNECVSTQKLEEIDMCLHIPLLNVKYDDFKATDGFIRAIEKVLKNSDLESIQKSFEKYGDYIAEDVDIGGSLKIKSTWSKDRKLIKQNLVILKANLYWVNDHIFSGNSNIFSQVSFNNIFIIEDMDGRRITSGHGLKAWMEEVYEHKRVHVIAYNKIVPTYTLLKDKLMQEIFKICGKLHEVNIESNIVPYIANSPIPENLDHWIKSESSSILYLCYWINNLYFHYGLTVLQDCVNYGLEVVLEFLEIPEISILDKSYIYLRKLFSKKEAFTLANSIRIDEINVTEILFLTESLTNLHPLFDN</sequence>
<gene>
    <name evidence="1" type="ORF">F8M41_018578</name>
</gene>
<keyword evidence="1" id="KW-0418">Kinase</keyword>
<evidence type="ECO:0000313" key="2">
    <source>
        <dbReference type="Proteomes" id="UP000439903"/>
    </source>
</evidence>
<dbReference type="OrthoDB" id="2449940at2759"/>
<evidence type="ECO:0000313" key="1">
    <source>
        <dbReference type="EMBL" id="KAF0509459.1"/>
    </source>
</evidence>
<protein>
    <submittedName>
        <fullName evidence="1">Kinase-like protein</fullName>
    </submittedName>
</protein>
<keyword evidence="1" id="KW-0808">Transferase</keyword>
<dbReference type="GO" id="GO:0016301">
    <property type="term" value="F:kinase activity"/>
    <property type="evidence" value="ECO:0007669"/>
    <property type="project" value="UniProtKB-KW"/>
</dbReference>
<comment type="caution">
    <text evidence="1">The sequence shown here is derived from an EMBL/GenBank/DDBJ whole genome shotgun (WGS) entry which is preliminary data.</text>
</comment>
<reference evidence="1 2" key="1">
    <citation type="journal article" date="2019" name="Environ. Microbiol.">
        <title>At the nexus of three kingdoms: the genome of the mycorrhizal fungus Gigaspora margarita provides insights into plant, endobacterial and fungal interactions.</title>
        <authorList>
            <person name="Venice F."/>
            <person name="Ghignone S."/>
            <person name="Salvioli di Fossalunga A."/>
            <person name="Amselem J."/>
            <person name="Novero M."/>
            <person name="Xianan X."/>
            <person name="Sedzielewska Toro K."/>
            <person name="Morin E."/>
            <person name="Lipzen A."/>
            <person name="Grigoriev I.V."/>
            <person name="Henrissat B."/>
            <person name="Martin F.M."/>
            <person name="Bonfante P."/>
        </authorList>
    </citation>
    <scope>NUCLEOTIDE SEQUENCE [LARGE SCALE GENOMIC DNA]</scope>
    <source>
        <strain evidence="1 2">BEG34</strain>
    </source>
</reference>
<organism evidence="1 2">
    <name type="scientific">Gigaspora margarita</name>
    <dbReference type="NCBI Taxonomy" id="4874"/>
    <lineage>
        <taxon>Eukaryota</taxon>
        <taxon>Fungi</taxon>
        <taxon>Fungi incertae sedis</taxon>
        <taxon>Mucoromycota</taxon>
        <taxon>Glomeromycotina</taxon>
        <taxon>Glomeromycetes</taxon>
        <taxon>Diversisporales</taxon>
        <taxon>Gigasporaceae</taxon>
        <taxon>Gigaspora</taxon>
    </lineage>
</organism>